<evidence type="ECO:0000313" key="3">
    <source>
        <dbReference type="Proteomes" id="UP000199399"/>
    </source>
</evidence>
<dbReference type="EMBL" id="FNBP01000002">
    <property type="protein sequence ID" value="SDF61875.1"/>
    <property type="molecule type" value="Genomic_DNA"/>
</dbReference>
<name>A0A1G7MJB4_9RHOB</name>
<proteinExistence type="predicted"/>
<sequence length="337" mass="36837">MTALTKYARLEATGLWRASPDAQRREVIVSIGDATLVISDLKDQALTHWSLAAVERANAGQRPALYHPDGDPGETLELPDDETEMIEAIEKLRRAINRSRPRPGRLRWLGMVASVAVVAALAVLWMPGALQDHALKVVPEVKRVSLGAALLKRLERVSGPVCETPGGNVALNRLAKRLEAGRLAVLPDMTRPSLHLPGRLIVLDRSVLEDHEEPDVAAGYILTEDVARAARDPLRELLDTVGLRETFRLLTTGDIAPDALNAYAETLLTRETVKPQIQGQLARFAKAELRSTPYAYARDITGETTLPMIEGDPMNGKLTAPLLSDADWLRLQNICGG</sequence>
<keyword evidence="1" id="KW-0812">Transmembrane</keyword>
<feature type="transmembrane region" description="Helical" evidence="1">
    <location>
        <begin position="108"/>
        <end position="126"/>
    </location>
</feature>
<dbReference type="Proteomes" id="UP000199399">
    <property type="component" value="Unassembled WGS sequence"/>
</dbReference>
<dbReference type="AlphaFoldDB" id="A0A1G7MJB4"/>
<reference evidence="3" key="1">
    <citation type="submission" date="2016-10" db="EMBL/GenBank/DDBJ databases">
        <authorList>
            <person name="Varghese N."/>
            <person name="Submissions S."/>
        </authorList>
    </citation>
    <scope>NUCLEOTIDE SEQUENCE [LARGE SCALE GENOMIC DNA]</scope>
    <source>
        <strain evidence="3">DSM 16477</strain>
    </source>
</reference>
<evidence type="ECO:0000256" key="1">
    <source>
        <dbReference type="SAM" id="Phobius"/>
    </source>
</evidence>
<keyword evidence="1" id="KW-0472">Membrane</keyword>
<keyword evidence="3" id="KW-1185">Reference proteome</keyword>
<accession>A0A1G7MJB4</accession>
<gene>
    <name evidence="2" type="ORF">SAMN04489759_102583</name>
</gene>
<dbReference type="STRING" id="218672.SAMN04489759_102583"/>
<dbReference type="RefSeq" id="WP_093740187.1">
    <property type="nucleotide sequence ID" value="NZ_FNBP01000002.1"/>
</dbReference>
<keyword evidence="1" id="KW-1133">Transmembrane helix</keyword>
<dbReference type="OrthoDB" id="7822309at2"/>
<protein>
    <submittedName>
        <fullName evidence="2">Uncharacterized protein</fullName>
    </submittedName>
</protein>
<evidence type="ECO:0000313" key="2">
    <source>
        <dbReference type="EMBL" id="SDF61875.1"/>
    </source>
</evidence>
<organism evidence="2 3">
    <name type="scientific">Sulfitobacter delicatus</name>
    <dbReference type="NCBI Taxonomy" id="218672"/>
    <lineage>
        <taxon>Bacteria</taxon>
        <taxon>Pseudomonadati</taxon>
        <taxon>Pseudomonadota</taxon>
        <taxon>Alphaproteobacteria</taxon>
        <taxon>Rhodobacterales</taxon>
        <taxon>Roseobacteraceae</taxon>
        <taxon>Sulfitobacter</taxon>
    </lineage>
</organism>